<dbReference type="AlphaFoldDB" id="W7T4X0"/>
<dbReference type="PANTHER" id="PTHR24171">
    <property type="entry name" value="ANKYRIN REPEAT DOMAIN-CONTAINING PROTEIN 39-RELATED"/>
    <property type="match status" value="1"/>
</dbReference>
<dbReference type="PROSITE" id="PS50088">
    <property type="entry name" value="ANK_REPEAT"/>
    <property type="match status" value="5"/>
</dbReference>
<feature type="repeat" description="ANK" evidence="3">
    <location>
        <begin position="265"/>
        <end position="297"/>
    </location>
</feature>
<dbReference type="Gene3D" id="1.25.40.20">
    <property type="entry name" value="Ankyrin repeat-containing domain"/>
    <property type="match status" value="3"/>
</dbReference>
<accession>W7T4X0</accession>
<keyword evidence="1" id="KW-0677">Repeat</keyword>
<feature type="region of interest" description="Disordered" evidence="4">
    <location>
        <begin position="363"/>
        <end position="405"/>
    </location>
</feature>
<dbReference type="PRINTS" id="PR01415">
    <property type="entry name" value="ANKYRIN"/>
</dbReference>
<name>W7T4X0_9STRA</name>
<dbReference type="InterPro" id="IPR036770">
    <property type="entry name" value="Ankyrin_rpt-contain_sf"/>
</dbReference>
<dbReference type="SUPFAM" id="SSF48403">
    <property type="entry name" value="Ankyrin repeat"/>
    <property type="match status" value="1"/>
</dbReference>
<dbReference type="PANTHER" id="PTHR24171:SF9">
    <property type="entry name" value="ANKYRIN REPEAT DOMAIN-CONTAINING PROTEIN 39"/>
    <property type="match status" value="1"/>
</dbReference>
<keyword evidence="6" id="KW-1185">Reference proteome</keyword>
<reference evidence="5 6" key="1">
    <citation type="journal article" date="2014" name="Mol. Plant">
        <title>Chromosome Scale Genome Assembly and Transcriptome Profiling of Nannochloropsis gaditana in Nitrogen Depletion.</title>
        <authorList>
            <person name="Corteggiani Carpinelli E."/>
            <person name="Telatin A."/>
            <person name="Vitulo N."/>
            <person name="Forcato C."/>
            <person name="D'Angelo M."/>
            <person name="Schiavon R."/>
            <person name="Vezzi A."/>
            <person name="Giacometti G.M."/>
            <person name="Morosinotto T."/>
            <person name="Valle G."/>
        </authorList>
    </citation>
    <scope>NUCLEOTIDE SEQUENCE [LARGE SCALE GENOMIC DNA]</scope>
    <source>
        <strain evidence="5 6">B-31</strain>
    </source>
</reference>
<dbReference type="OrthoDB" id="186627at2759"/>
<evidence type="ECO:0000256" key="3">
    <source>
        <dbReference type="PROSITE-ProRule" id="PRU00023"/>
    </source>
</evidence>
<feature type="compositionally biased region" description="Low complexity" evidence="4">
    <location>
        <begin position="580"/>
        <end position="591"/>
    </location>
</feature>
<sequence length="695" mass="75056">MEGEQATDATPKRAKTDGTGERDEMEDGGDAMIVDGDEGLKREPDLRERVAAYLRDPATALKPDPPDVPSFMESPFRYNPKAKILNPEETQGKVDADGNTALIMAIKAGSEKAFFLLLDGKDQAYINRQNSKGATALNVAAHRGYVAPVRELLDTAHADVNIPNSSGSTSLIQASHFGHTAVVRLLLQHGAAVDLPNHKGTTALMRAAQEGHVAVVAALLRTGGDVNRRNHERMNALMLASQRGHDGIVHMLIKHGADIDCQTVQGSTALMLACKRQHEAVVRVLLTAGAEMFVRDSRGRTARDTAVKRNHKPIIAMLQASRQVRLMQQEARIVRSRVLVHMYELLGRKRAVPIPEVAAGLAARENRRRSREEARRAQTQRQEWGKRAYGRKGGGEGPMAVGRRKSCAGPWSSPFPLFRHIERFIPWPRLWGPLLPILHKRCHVDANEALRGALSIMDEVLTDLNVSTDAVQEMHLVRAAAYPAMRACLCAKRGMPSDLAATIVRWNDAQSILARFERGVTFSPLVADRAVKDAARLYHWLCLGGGTGLGWARGGDAGGRGHRRGDGPRRGGGGGGGGATAASIATPAAGASTCSPRRGRNGSPSHPDGHVTACAPASAAARGGANGDGGGRNWWERRSGSVVHAVDGTGMSPTCESQFSYMYESGMQELSQSMFTMSDTGCIRRPRGDRHHETC</sequence>
<dbReference type="Proteomes" id="UP000019335">
    <property type="component" value="Unassembled WGS sequence"/>
</dbReference>
<evidence type="ECO:0000256" key="4">
    <source>
        <dbReference type="SAM" id="MobiDB-lite"/>
    </source>
</evidence>
<feature type="repeat" description="ANK" evidence="3">
    <location>
        <begin position="199"/>
        <end position="231"/>
    </location>
</feature>
<proteinExistence type="predicted"/>
<keyword evidence="2 3" id="KW-0040">ANK repeat</keyword>
<dbReference type="PROSITE" id="PS50297">
    <property type="entry name" value="ANK_REP_REGION"/>
    <property type="match status" value="4"/>
</dbReference>
<feature type="region of interest" description="Disordered" evidence="4">
    <location>
        <begin position="556"/>
        <end position="613"/>
    </location>
</feature>
<evidence type="ECO:0000256" key="1">
    <source>
        <dbReference type="ARBA" id="ARBA00022737"/>
    </source>
</evidence>
<feature type="compositionally biased region" description="Gly residues" evidence="4">
    <location>
        <begin position="570"/>
        <end position="579"/>
    </location>
</feature>
<protein>
    <submittedName>
        <fullName evidence="5">Ankyrin repeat domain-containing protein 50</fullName>
    </submittedName>
</protein>
<feature type="compositionally biased region" description="Basic and acidic residues" evidence="4">
    <location>
        <begin position="10"/>
        <end position="22"/>
    </location>
</feature>
<organism evidence="5 6">
    <name type="scientific">Nannochloropsis gaditana</name>
    <dbReference type="NCBI Taxonomy" id="72520"/>
    <lineage>
        <taxon>Eukaryota</taxon>
        <taxon>Sar</taxon>
        <taxon>Stramenopiles</taxon>
        <taxon>Ochrophyta</taxon>
        <taxon>Eustigmatophyceae</taxon>
        <taxon>Eustigmatales</taxon>
        <taxon>Monodopsidaceae</taxon>
        <taxon>Nannochloropsis</taxon>
    </lineage>
</organism>
<feature type="repeat" description="ANK" evidence="3">
    <location>
        <begin position="232"/>
        <end position="264"/>
    </location>
</feature>
<evidence type="ECO:0000313" key="6">
    <source>
        <dbReference type="Proteomes" id="UP000019335"/>
    </source>
</evidence>
<dbReference type="SMART" id="SM00248">
    <property type="entry name" value="ANK"/>
    <property type="match status" value="7"/>
</dbReference>
<dbReference type="EMBL" id="AZIL01002442">
    <property type="protein sequence ID" value="EWM21597.1"/>
    <property type="molecule type" value="Genomic_DNA"/>
</dbReference>
<evidence type="ECO:0000256" key="2">
    <source>
        <dbReference type="ARBA" id="ARBA00023043"/>
    </source>
</evidence>
<evidence type="ECO:0000313" key="5">
    <source>
        <dbReference type="EMBL" id="EWM21597.1"/>
    </source>
</evidence>
<feature type="region of interest" description="Disordered" evidence="4">
    <location>
        <begin position="1"/>
        <end position="44"/>
    </location>
</feature>
<feature type="repeat" description="ANK" evidence="3">
    <location>
        <begin position="166"/>
        <end position="198"/>
    </location>
</feature>
<dbReference type="Pfam" id="PF12796">
    <property type="entry name" value="Ank_2"/>
    <property type="match status" value="2"/>
</dbReference>
<gene>
    <name evidence="5" type="ORF">Naga_100012g59</name>
</gene>
<feature type="repeat" description="ANK" evidence="3">
    <location>
        <begin position="132"/>
        <end position="165"/>
    </location>
</feature>
<comment type="caution">
    <text evidence="5">The sequence shown here is derived from an EMBL/GenBank/DDBJ whole genome shotgun (WGS) entry which is preliminary data.</text>
</comment>
<dbReference type="InterPro" id="IPR002110">
    <property type="entry name" value="Ankyrin_rpt"/>
</dbReference>